<dbReference type="CDD" id="cd18807">
    <property type="entry name" value="SF1_C_UvrD"/>
    <property type="match status" value="1"/>
</dbReference>
<evidence type="ECO:0000256" key="1">
    <source>
        <dbReference type="ARBA" id="ARBA00009922"/>
    </source>
</evidence>
<dbReference type="InterPro" id="IPR014017">
    <property type="entry name" value="DNA_helicase_UvrD-like_C"/>
</dbReference>
<keyword evidence="3 10" id="KW-0378">Hydrolase</keyword>
<dbReference type="GO" id="GO:0000725">
    <property type="term" value="P:recombinational repair"/>
    <property type="evidence" value="ECO:0007669"/>
    <property type="project" value="TreeGrafter"/>
</dbReference>
<keyword evidence="2 10" id="KW-0547">Nucleotide-binding</keyword>
<dbReference type="GO" id="GO:0005524">
    <property type="term" value="F:ATP binding"/>
    <property type="evidence" value="ECO:0007669"/>
    <property type="project" value="UniProtKB-UniRule"/>
</dbReference>
<sequence>MNNQFDSEKKIFIIPSRKKKEFLERIEEDLNEEQRKVVLEADGPSLVIAGPGSGKTRTIVYRVGYLVALGYSPKNIMLLTFTNQAARHMINRTQALIRESIEEIWGGTFHHVGNRILRVYGKIIGINEQYNILDREDSLDLIDECLEELFPEENLGKGILGELFSYKVNTGKNWDEVLKIKAPQIIDKIEIVQKVFERYEKRKRELNVLDYDDLLFFWYRLLLESEKTRKILNDRFLYILVDEYQDTNWLQGEIIRLTREENKNILVVGDDAQSIYSFRGATIENILSFPEIFPGTRIFYLVFNYRSTPEIINLANEIIKRNTRQYFKEIKPVLKSGSKPKLVWVRDDEEEAQFVVEVIKELHKEGVKYKDIGVLFRSNYHSMAVQMELTLQGIPYEVRGGLRFFEQAHIKDMISLLKILFNPQDEISAQRFFKLFPGIGRAYAKKLSQVLKESKDFDKIFQMQFSGRTLEGLRILKNIWDKIKVIPVQNFSEILRVFFNEYYKDYLERNYPDFKDREKDVDQLILLSERYDDLEKFLSELTLYTYAGEKLLEEEEEEKDFVVLSTIHQAKGLEWHAVFILRLVQGDFPSYKSMDNIEEERRLFYVAVTRAKRELYVITYLTRKVKDMNVFTKPSMFLEELPYKELFEEWIVQREI</sequence>
<comment type="catalytic activity">
    <reaction evidence="9">
        <text>ATP + H2O = ADP + phosphate + H(+)</text>
        <dbReference type="Rhea" id="RHEA:13065"/>
        <dbReference type="ChEBI" id="CHEBI:15377"/>
        <dbReference type="ChEBI" id="CHEBI:15378"/>
        <dbReference type="ChEBI" id="CHEBI:30616"/>
        <dbReference type="ChEBI" id="CHEBI:43474"/>
        <dbReference type="ChEBI" id="CHEBI:456216"/>
        <dbReference type="EC" id="5.6.2.4"/>
    </reaction>
</comment>
<dbReference type="CDD" id="cd17932">
    <property type="entry name" value="DEXQc_UvrD"/>
    <property type="match status" value="1"/>
</dbReference>
<evidence type="ECO:0000256" key="9">
    <source>
        <dbReference type="ARBA" id="ARBA00048988"/>
    </source>
</evidence>
<dbReference type="InterPro" id="IPR013986">
    <property type="entry name" value="DExx_box_DNA_helicase_dom_sf"/>
</dbReference>
<evidence type="ECO:0000256" key="10">
    <source>
        <dbReference type="PROSITE-ProRule" id="PRU00560"/>
    </source>
</evidence>
<protein>
    <recommendedName>
        <fullName evidence="8">DNA 3'-5' helicase</fullName>
        <ecNumber evidence="8">5.6.2.4</ecNumber>
    </recommendedName>
</protein>
<gene>
    <name evidence="13" type="ORF">ENU78_06255</name>
</gene>
<dbReference type="PROSITE" id="PS51198">
    <property type="entry name" value="UVRD_HELICASE_ATP_BIND"/>
    <property type="match status" value="1"/>
</dbReference>
<evidence type="ECO:0000256" key="5">
    <source>
        <dbReference type="ARBA" id="ARBA00022840"/>
    </source>
</evidence>
<evidence type="ECO:0000256" key="4">
    <source>
        <dbReference type="ARBA" id="ARBA00022806"/>
    </source>
</evidence>
<feature type="domain" description="UvrD-like helicase C-terminal" evidence="12">
    <location>
        <begin position="309"/>
        <end position="572"/>
    </location>
</feature>
<evidence type="ECO:0000256" key="7">
    <source>
        <dbReference type="ARBA" id="ARBA00034617"/>
    </source>
</evidence>
<keyword evidence="5 10" id="KW-0067">ATP-binding</keyword>
<evidence type="ECO:0000256" key="2">
    <source>
        <dbReference type="ARBA" id="ARBA00022741"/>
    </source>
</evidence>
<dbReference type="GO" id="GO:0005829">
    <property type="term" value="C:cytosol"/>
    <property type="evidence" value="ECO:0007669"/>
    <property type="project" value="TreeGrafter"/>
</dbReference>
<dbReference type="GO" id="GO:0043138">
    <property type="term" value="F:3'-5' DNA helicase activity"/>
    <property type="evidence" value="ECO:0007669"/>
    <property type="project" value="UniProtKB-EC"/>
</dbReference>
<feature type="domain" description="UvrD-like helicase ATP-binding" evidence="11">
    <location>
        <begin position="28"/>
        <end position="308"/>
    </location>
</feature>
<dbReference type="GO" id="GO:0003677">
    <property type="term" value="F:DNA binding"/>
    <property type="evidence" value="ECO:0007669"/>
    <property type="project" value="InterPro"/>
</dbReference>
<proteinExistence type="inferred from homology"/>
<dbReference type="InterPro" id="IPR027417">
    <property type="entry name" value="P-loop_NTPase"/>
</dbReference>
<evidence type="ECO:0000256" key="3">
    <source>
        <dbReference type="ARBA" id="ARBA00022801"/>
    </source>
</evidence>
<evidence type="ECO:0000259" key="11">
    <source>
        <dbReference type="PROSITE" id="PS51198"/>
    </source>
</evidence>
<keyword evidence="6" id="KW-0413">Isomerase</keyword>
<dbReference type="InterPro" id="IPR014016">
    <property type="entry name" value="UvrD-like_ATP-bd"/>
</dbReference>
<dbReference type="Gene3D" id="1.10.10.160">
    <property type="match status" value="1"/>
</dbReference>
<feature type="binding site" evidence="10">
    <location>
        <begin position="49"/>
        <end position="56"/>
    </location>
    <ligand>
        <name>ATP</name>
        <dbReference type="ChEBI" id="CHEBI:30616"/>
    </ligand>
</feature>
<dbReference type="Gene3D" id="1.10.486.10">
    <property type="entry name" value="PCRA, domain 4"/>
    <property type="match status" value="1"/>
</dbReference>
<evidence type="ECO:0000256" key="6">
    <source>
        <dbReference type="ARBA" id="ARBA00023235"/>
    </source>
</evidence>
<dbReference type="PROSITE" id="PS51217">
    <property type="entry name" value="UVRD_HELICASE_CTER"/>
    <property type="match status" value="1"/>
</dbReference>
<name>A0A7V4DXR7_DICTH</name>
<dbReference type="AlphaFoldDB" id="A0A7V4DXR7"/>
<dbReference type="EC" id="5.6.2.4" evidence="8"/>
<keyword evidence="4 10" id="KW-0347">Helicase</keyword>
<dbReference type="GO" id="GO:0016787">
    <property type="term" value="F:hydrolase activity"/>
    <property type="evidence" value="ECO:0007669"/>
    <property type="project" value="UniProtKB-UniRule"/>
</dbReference>
<dbReference type="PANTHER" id="PTHR11070:SF3">
    <property type="entry name" value="DNA 3'-5' HELICASE"/>
    <property type="match status" value="1"/>
</dbReference>
<evidence type="ECO:0000256" key="8">
    <source>
        <dbReference type="ARBA" id="ARBA00034808"/>
    </source>
</evidence>
<organism evidence="13">
    <name type="scientific">Dictyoglomus thermophilum</name>
    <dbReference type="NCBI Taxonomy" id="14"/>
    <lineage>
        <taxon>Bacteria</taxon>
        <taxon>Pseudomonadati</taxon>
        <taxon>Dictyoglomota</taxon>
        <taxon>Dictyoglomia</taxon>
        <taxon>Dictyoglomales</taxon>
        <taxon>Dictyoglomaceae</taxon>
        <taxon>Dictyoglomus</taxon>
    </lineage>
</organism>
<dbReference type="PANTHER" id="PTHR11070">
    <property type="entry name" value="UVRD / RECB / PCRA DNA HELICASE FAMILY MEMBER"/>
    <property type="match status" value="1"/>
</dbReference>
<comment type="similarity">
    <text evidence="1">Belongs to the helicase family. UvrD subfamily.</text>
</comment>
<dbReference type="Pfam" id="PF13361">
    <property type="entry name" value="UvrD_C"/>
    <property type="match status" value="1"/>
</dbReference>
<dbReference type="SUPFAM" id="SSF52540">
    <property type="entry name" value="P-loop containing nucleoside triphosphate hydrolases"/>
    <property type="match status" value="1"/>
</dbReference>
<reference evidence="13" key="1">
    <citation type="journal article" date="2020" name="mSystems">
        <title>Genome- and Community-Level Interaction Insights into Carbon Utilization and Element Cycling Functions of Hydrothermarchaeota in Hydrothermal Sediment.</title>
        <authorList>
            <person name="Zhou Z."/>
            <person name="Liu Y."/>
            <person name="Xu W."/>
            <person name="Pan J."/>
            <person name="Luo Z.H."/>
            <person name="Li M."/>
        </authorList>
    </citation>
    <scope>NUCLEOTIDE SEQUENCE [LARGE SCALE GENOMIC DNA]</scope>
    <source>
        <strain evidence="13">SpSt-70</strain>
    </source>
</reference>
<comment type="caution">
    <text evidence="13">The sequence shown here is derived from an EMBL/GenBank/DDBJ whole genome shotgun (WGS) entry which is preliminary data.</text>
</comment>
<comment type="catalytic activity">
    <reaction evidence="7">
        <text>Couples ATP hydrolysis with the unwinding of duplex DNA by translocating in the 3'-5' direction.</text>
        <dbReference type="EC" id="5.6.2.4"/>
    </reaction>
</comment>
<evidence type="ECO:0000313" key="13">
    <source>
        <dbReference type="EMBL" id="HGK24017.1"/>
    </source>
</evidence>
<dbReference type="Pfam" id="PF00580">
    <property type="entry name" value="UvrD-helicase"/>
    <property type="match status" value="1"/>
</dbReference>
<accession>A0A7V4DXR7</accession>
<dbReference type="InterPro" id="IPR000212">
    <property type="entry name" value="DNA_helicase_UvrD/REP"/>
</dbReference>
<dbReference type="EMBL" id="DTDV01000017">
    <property type="protein sequence ID" value="HGK24017.1"/>
    <property type="molecule type" value="Genomic_DNA"/>
</dbReference>
<evidence type="ECO:0000259" key="12">
    <source>
        <dbReference type="PROSITE" id="PS51217"/>
    </source>
</evidence>
<dbReference type="Gene3D" id="3.40.50.300">
    <property type="entry name" value="P-loop containing nucleotide triphosphate hydrolases"/>
    <property type="match status" value="2"/>
</dbReference>
<dbReference type="RefSeq" id="WP_149122584.1">
    <property type="nucleotide sequence ID" value="NZ_VTFL01000002.1"/>
</dbReference>